<dbReference type="RefSeq" id="WP_059055775.1">
    <property type="nucleotide sequence ID" value="NZ_LOJF01000011.1"/>
</dbReference>
<keyword evidence="2" id="KW-0732">Signal</keyword>
<organism evidence="3 4">
    <name type="scientific">Tractidigestivibacter scatoligenes</name>
    <name type="common">Olsenella scatoligenes</name>
    <dbReference type="NCBI Taxonomy" id="1299998"/>
    <lineage>
        <taxon>Bacteria</taxon>
        <taxon>Bacillati</taxon>
        <taxon>Actinomycetota</taxon>
        <taxon>Coriobacteriia</taxon>
        <taxon>Coriobacteriales</taxon>
        <taxon>Atopobiaceae</taxon>
        <taxon>Tractidigestivibacter</taxon>
    </lineage>
</organism>
<protein>
    <recommendedName>
        <fullName evidence="5">Lipocalin-like domain-containing protein</fullName>
    </recommendedName>
</protein>
<dbReference type="EMBL" id="LOJF01000011">
    <property type="protein sequence ID" value="KUH57961.1"/>
    <property type="molecule type" value="Genomic_DNA"/>
</dbReference>
<feature type="compositionally biased region" description="Low complexity" evidence="1">
    <location>
        <begin position="25"/>
        <end position="54"/>
    </location>
</feature>
<accession>A0A100YUJ1</accession>
<proteinExistence type="predicted"/>
<keyword evidence="4" id="KW-1185">Reference proteome</keyword>
<name>A0A100YUJ1_TRASO</name>
<feature type="signal peptide" evidence="2">
    <location>
        <begin position="1"/>
        <end position="21"/>
    </location>
</feature>
<evidence type="ECO:0000313" key="4">
    <source>
        <dbReference type="Proteomes" id="UP000054078"/>
    </source>
</evidence>
<gene>
    <name evidence="3" type="ORF">AUL39_09820</name>
</gene>
<dbReference type="Proteomes" id="UP000054078">
    <property type="component" value="Unassembled WGS sequence"/>
</dbReference>
<evidence type="ECO:0000256" key="2">
    <source>
        <dbReference type="SAM" id="SignalP"/>
    </source>
</evidence>
<feature type="chain" id="PRO_5038508137" description="Lipocalin-like domain-containing protein" evidence="2">
    <location>
        <begin position="22"/>
        <end position="163"/>
    </location>
</feature>
<dbReference type="AlphaFoldDB" id="A0A100YUJ1"/>
<evidence type="ECO:0008006" key="5">
    <source>
        <dbReference type="Google" id="ProtNLM"/>
    </source>
</evidence>
<feature type="region of interest" description="Disordered" evidence="1">
    <location>
        <begin position="25"/>
        <end position="55"/>
    </location>
</feature>
<reference evidence="3 4" key="1">
    <citation type="submission" date="2015-12" db="EMBL/GenBank/DDBJ databases">
        <title>Draft Genome Sequence of Olsenella scatoligenes SK9K4T; a Producer of 3-Methylindole- (skatole) and 4-Methylphenol- (p-cresol) Isolated from Pig Feces.</title>
        <authorList>
            <person name="Li X."/>
            <person name="Borg B."/>
            <person name="Canibe N."/>
        </authorList>
    </citation>
    <scope>NUCLEOTIDE SEQUENCE [LARGE SCALE GENOMIC DNA]</scope>
    <source>
        <strain evidence="3 4">SK9K4</strain>
    </source>
</reference>
<evidence type="ECO:0000256" key="1">
    <source>
        <dbReference type="SAM" id="MobiDB-lite"/>
    </source>
</evidence>
<evidence type="ECO:0000313" key="3">
    <source>
        <dbReference type="EMBL" id="KUH57961.1"/>
    </source>
</evidence>
<sequence length="163" mass="17004">MKKQVLVAGLLAATLCMPLAACGGSSTSSTSSSSSTTTSSTSTTSSSSKDSSSSEFDANKAYAGQWRGSVEITGQTVYGTAGGSEQMLDVNLNDDGTCEVKPLEAHADLLTDTGTWEGTKDEITLHLSSKDITLKVVDKNTLEGNAADFDIADFDTINFDFYG</sequence>
<comment type="caution">
    <text evidence="3">The sequence shown here is derived from an EMBL/GenBank/DDBJ whole genome shotgun (WGS) entry which is preliminary data.</text>
</comment>